<dbReference type="RefSeq" id="WP_230770406.1">
    <property type="nucleotide sequence ID" value="NZ_JAJNCT010000003.1"/>
</dbReference>
<dbReference type="Proteomes" id="UP001199260">
    <property type="component" value="Unassembled WGS sequence"/>
</dbReference>
<sequence length="325" mass="34837">MRVLINRMTLAGLAAAGAPAAMAQSSLEIFGRINTTLERQKTGDATTTGLYNNRSSIGFRGTEDLGGGLRAGFVLEADFNSDDGSGRGGTGIDFRRHSEVNLSGNFGRLRLGSMPSETYIAMAAEGVMGQPNHDLGSLSDALYYYPMPDANKIAYRTPVLWGGLTIEGASAFHENAENSGNRNGYDLTAKWAQGPLSLATGVTKVHDSTTLGLHAQYTFDAFRVGAYYQRTDEDLRGKRNAARITALYSLGLSDLIAGVGWAGDWSGVSGSSARQLILGYNYHLSLRTKVYAGYTKVDNKANARYATGTDGADFSTFALGIRHHF</sequence>
<keyword evidence="8" id="KW-0626">Porin</keyword>
<dbReference type="AlphaFoldDB" id="A0AAW4XQV1"/>
<evidence type="ECO:0000313" key="14">
    <source>
        <dbReference type="Proteomes" id="UP001199260"/>
    </source>
</evidence>
<keyword evidence="4" id="KW-1134">Transmembrane beta strand</keyword>
<dbReference type="Gene3D" id="2.40.160.10">
    <property type="entry name" value="Porin"/>
    <property type="match status" value="1"/>
</dbReference>
<evidence type="ECO:0000256" key="9">
    <source>
        <dbReference type="ARBA" id="ARBA00023136"/>
    </source>
</evidence>
<feature type="domain" description="Porin" evidence="12">
    <location>
        <begin position="13"/>
        <end position="301"/>
    </location>
</feature>
<dbReference type="Pfam" id="PF13609">
    <property type="entry name" value="Porin_4"/>
    <property type="match status" value="1"/>
</dbReference>
<dbReference type="InterPro" id="IPR033900">
    <property type="entry name" value="Gram_neg_porin_domain"/>
</dbReference>
<keyword evidence="9" id="KW-0472">Membrane</keyword>
<keyword evidence="7" id="KW-0406">Ion transport</keyword>
<accession>A0AAW4XQV1</accession>
<dbReference type="EMBL" id="JAJNCT010000003">
    <property type="protein sequence ID" value="MCD2163545.1"/>
    <property type="molecule type" value="Genomic_DNA"/>
</dbReference>
<evidence type="ECO:0000256" key="4">
    <source>
        <dbReference type="ARBA" id="ARBA00022452"/>
    </source>
</evidence>
<evidence type="ECO:0000256" key="6">
    <source>
        <dbReference type="ARBA" id="ARBA00022729"/>
    </source>
</evidence>
<evidence type="ECO:0000256" key="8">
    <source>
        <dbReference type="ARBA" id="ARBA00023114"/>
    </source>
</evidence>
<evidence type="ECO:0000256" key="2">
    <source>
        <dbReference type="ARBA" id="ARBA00011233"/>
    </source>
</evidence>
<evidence type="ECO:0000256" key="7">
    <source>
        <dbReference type="ARBA" id="ARBA00023065"/>
    </source>
</evidence>
<comment type="subunit">
    <text evidence="2">Homotrimer.</text>
</comment>
<evidence type="ECO:0000256" key="5">
    <source>
        <dbReference type="ARBA" id="ARBA00022692"/>
    </source>
</evidence>
<dbReference type="PANTHER" id="PTHR34501:SF9">
    <property type="entry name" value="MAJOR OUTER MEMBRANE PROTEIN P.IA"/>
    <property type="match status" value="1"/>
</dbReference>
<evidence type="ECO:0000259" key="12">
    <source>
        <dbReference type="Pfam" id="PF13609"/>
    </source>
</evidence>
<keyword evidence="5" id="KW-0812">Transmembrane</keyword>
<dbReference type="InterPro" id="IPR050298">
    <property type="entry name" value="Gram-neg_bact_OMP"/>
</dbReference>
<name>A0AAW4XQV1_9BURK</name>
<gene>
    <name evidence="13" type="ORF">LPW39_00165</name>
</gene>
<dbReference type="CDD" id="cd00342">
    <property type="entry name" value="gram_neg_porins"/>
    <property type="match status" value="1"/>
</dbReference>
<dbReference type="GO" id="GO:0015288">
    <property type="term" value="F:porin activity"/>
    <property type="evidence" value="ECO:0007669"/>
    <property type="project" value="UniProtKB-KW"/>
</dbReference>
<proteinExistence type="predicted"/>
<dbReference type="GO" id="GO:0009279">
    <property type="term" value="C:cell outer membrane"/>
    <property type="evidence" value="ECO:0007669"/>
    <property type="project" value="UniProtKB-SubCell"/>
</dbReference>
<organism evidence="13 14">
    <name type="scientific">Comamonas koreensis</name>
    <dbReference type="NCBI Taxonomy" id="160825"/>
    <lineage>
        <taxon>Bacteria</taxon>
        <taxon>Pseudomonadati</taxon>
        <taxon>Pseudomonadota</taxon>
        <taxon>Betaproteobacteria</taxon>
        <taxon>Burkholderiales</taxon>
        <taxon>Comamonadaceae</taxon>
        <taxon>Comamonas</taxon>
    </lineage>
</organism>
<dbReference type="InterPro" id="IPR023614">
    <property type="entry name" value="Porin_dom_sf"/>
</dbReference>
<dbReference type="GO" id="GO:0046930">
    <property type="term" value="C:pore complex"/>
    <property type="evidence" value="ECO:0007669"/>
    <property type="project" value="UniProtKB-KW"/>
</dbReference>
<evidence type="ECO:0000256" key="1">
    <source>
        <dbReference type="ARBA" id="ARBA00004571"/>
    </source>
</evidence>
<keyword evidence="6 11" id="KW-0732">Signal</keyword>
<comment type="caution">
    <text evidence="13">The sequence shown here is derived from an EMBL/GenBank/DDBJ whole genome shotgun (WGS) entry which is preliminary data.</text>
</comment>
<reference evidence="13 14" key="1">
    <citation type="submission" date="2021-11" db="EMBL/GenBank/DDBJ databases">
        <title>Genome sequence.</title>
        <authorList>
            <person name="Sun Q."/>
        </authorList>
    </citation>
    <scope>NUCLEOTIDE SEQUENCE [LARGE SCALE GENOMIC DNA]</scope>
    <source>
        <strain evidence="13 14">KCTC 12005</strain>
    </source>
</reference>
<keyword evidence="14" id="KW-1185">Reference proteome</keyword>
<feature type="signal peptide" evidence="11">
    <location>
        <begin position="1"/>
        <end position="23"/>
    </location>
</feature>
<dbReference type="PANTHER" id="PTHR34501">
    <property type="entry name" value="PROTEIN YDDL-RELATED"/>
    <property type="match status" value="1"/>
</dbReference>
<keyword evidence="10" id="KW-0998">Cell outer membrane</keyword>
<protein>
    <submittedName>
        <fullName evidence="13">Porin</fullName>
    </submittedName>
</protein>
<evidence type="ECO:0000256" key="10">
    <source>
        <dbReference type="ARBA" id="ARBA00023237"/>
    </source>
</evidence>
<evidence type="ECO:0000256" key="11">
    <source>
        <dbReference type="SAM" id="SignalP"/>
    </source>
</evidence>
<dbReference type="GO" id="GO:0006811">
    <property type="term" value="P:monoatomic ion transport"/>
    <property type="evidence" value="ECO:0007669"/>
    <property type="project" value="UniProtKB-KW"/>
</dbReference>
<dbReference type="SUPFAM" id="SSF56935">
    <property type="entry name" value="Porins"/>
    <property type="match status" value="1"/>
</dbReference>
<evidence type="ECO:0000313" key="13">
    <source>
        <dbReference type="EMBL" id="MCD2163545.1"/>
    </source>
</evidence>
<evidence type="ECO:0000256" key="3">
    <source>
        <dbReference type="ARBA" id="ARBA00022448"/>
    </source>
</evidence>
<comment type="subcellular location">
    <subcellularLocation>
        <location evidence="1">Cell outer membrane</location>
        <topology evidence="1">Multi-pass membrane protein</topology>
    </subcellularLocation>
</comment>
<feature type="chain" id="PRO_5043319020" evidence="11">
    <location>
        <begin position="24"/>
        <end position="325"/>
    </location>
</feature>
<keyword evidence="3" id="KW-0813">Transport</keyword>